<proteinExistence type="predicted"/>
<keyword evidence="1" id="KW-0472">Membrane</keyword>
<dbReference type="Proteomes" id="UP000546031">
    <property type="component" value="Unassembled WGS sequence"/>
</dbReference>
<feature type="transmembrane region" description="Helical" evidence="1">
    <location>
        <begin position="177"/>
        <end position="194"/>
    </location>
</feature>
<dbReference type="EMBL" id="JABWTA010000001">
    <property type="protein sequence ID" value="NVE95739.1"/>
    <property type="molecule type" value="Genomic_DNA"/>
</dbReference>
<feature type="transmembrane region" description="Helical" evidence="1">
    <location>
        <begin position="149"/>
        <end position="171"/>
    </location>
</feature>
<name>A0A850HD66_9SPHN</name>
<evidence type="ECO:0000313" key="3">
    <source>
        <dbReference type="Proteomes" id="UP000546031"/>
    </source>
</evidence>
<dbReference type="AlphaFoldDB" id="A0A850HD66"/>
<feature type="transmembrane region" description="Helical" evidence="1">
    <location>
        <begin position="276"/>
        <end position="293"/>
    </location>
</feature>
<evidence type="ECO:0000313" key="2">
    <source>
        <dbReference type="EMBL" id="NVE95739.1"/>
    </source>
</evidence>
<comment type="caution">
    <text evidence="2">The sequence shown here is derived from an EMBL/GenBank/DDBJ whole genome shotgun (WGS) entry which is preliminary data.</text>
</comment>
<accession>A0A850HD66</accession>
<keyword evidence="3" id="KW-1185">Reference proteome</keyword>
<dbReference type="Pfam" id="PF13795">
    <property type="entry name" value="HupE_UreJ_2"/>
    <property type="match status" value="1"/>
</dbReference>
<reference evidence="2 3" key="1">
    <citation type="submission" date="2020-06" db="EMBL/GenBank/DDBJ databases">
        <title>Altererythrobacter lutimaris sp. nov., a marine bacterium isolated from a tidal flat.</title>
        <authorList>
            <person name="Kim D."/>
            <person name="Yoo Y."/>
            <person name="Kim J.-J."/>
        </authorList>
    </citation>
    <scope>NUCLEOTIDE SEQUENCE [LARGE SCALE GENOMIC DNA]</scope>
    <source>
        <strain evidence="2 3">JGD-16</strain>
    </source>
</reference>
<protein>
    <submittedName>
        <fullName evidence="2">HupE/UreJ family protein</fullName>
    </submittedName>
</protein>
<keyword evidence="1" id="KW-1133">Transmembrane helix</keyword>
<feature type="transmembrane region" description="Helical" evidence="1">
    <location>
        <begin position="239"/>
        <end position="264"/>
    </location>
</feature>
<sequence length="298" mass="31804">MALDLTEQAAGKWSLVWKQPVSNPTAAVIEPTLPANCRFSSGPTMRRANAAYLGNAELTCEGSLGGQVFALPQLPGQSDALLRVAPLDQPVQSLRLTAREPQATILAAPDRMQVLRSYFVIGAEHILMGWDHLLFVIALVLLVKRGWAVVGAATAFTVSHSITLAASVLGFAGLPQAPVEALIALSILFLAVELTQGYRETWTRRWPWLVAFAFGLLHGFGFAGALADIGLPEGEVPTALLAFNLGVEAGQIAVIAIVLLLRAAIIRLAPRAEAPALKFATYAIGIIASFWLIDRIVV</sequence>
<feature type="transmembrane region" description="Helical" evidence="1">
    <location>
        <begin position="118"/>
        <end position="142"/>
    </location>
</feature>
<dbReference type="InterPro" id="IPR032809">
    <property type="entry name" value="Put_HupE_UreJ"/>
</dbReference>
<evidence type="ECO:0000256" key="1">
    <source>
        <dbReference type="SAM" id="Phobius"/>
    </source>
</evidence>
<keyword evidence="1" id="KW-0812">Transmembrane</keyword>
<gene>
    <name evidence="2" type="ORF">HUO12_12600</name>
</gene>
<organism evidence="2 3">
    <name type="scientific">Altererythrobacter lutimaris</name>
    <dbReference type="NCBI Taxonomy" id="2743979"/>
    <lineage>
        <taxon>Bacteria</taxon>
        <taxon>Pseudomonadati</taxon>
        <taxon>Pseudomonadota</taxon>
        <taxon>Alphaproteobacteria</taxon>
        <taxon>Sphingomonadales</taxon>
        <taxon>Erythrobacteraceae</taxon>
        <taxon>Altererythrobacter</taxon>
    </lineage>
</organism>
<feature type="transmembrane region" description="Helical" evidence="1">
    <location>
        <begin position="206"/>
        <end position="227"/>
    </location>
</feature>